<dbReference type="Proteomes" id="UP000567179">
    <property type="component" value="Unassembled WGS sequence"/>
</dbReference>
<feature type="transmembrane region" description="Helical" evidence="11">
    <location>
        <begin position="461"/>
        <end position="482"/>
    </location>
</feature>
<feature type="transmembrane region" description="Helical" evidence="11">
    <location>
        <begin position="592"/>
        <end position="613"/>
    </location>
</feature>
<feature type="region of interest" description="Disordered" evidence="10">
    <location>
        <begin position="276"/>
        <end position="297"/>
    </location>
</feature>
<feature type="transmembrane region" description="Helical" evidence="11">
    <location>
        <begin position="354"/>
        <end position="376"/>
    </location>
</feature>
<comment type="caution">
    <text evidence="12">The sequence shown here is derived from an EMBL/GenBank/DDBJ whole genome shotgun (WGS) entry which is preliminary data.</text>
</comment>
<keyword evidence="8" id="KW-0072">Autophagy</keyword>
<dbReference type="PANTHER" id="PTHR23519">
    <property type="entry name" value="AUTOPHAGY-RELATED PROTEIN 22"/>
    <property type="match status" value="1"/>
</dbReference>
<dbReference type="GO" id="GO:0005774">
    <property type="term" value="C:vacuolar membrane"/>
    <property type="evidence" value="ECO:0007669"/>
    <property type="project" value="UniProtKB-SubCell"/>
</dbReference>
<feature type="transmembrane region" description="Helical" evidence="11">
    <location>
        <begin position="103"/>
        <end position="128"/>
    </location>
</feature>
<sequence>MTVTNRESLLFASSFDVDRNDLACSNLPWLRYSLTFLLYCSGFPSPVYCSTISPGASLRRLLGTDITYRHILATGTQQCSTVPSWLWELHIHMTSDPKPYKKWLYGWLSYAFASEVFVIVSLTLFLPICLEQFARDNGFLLPGKTEPCSTLASNERCVVKIGWAWIDTASFSLYVYSISVALQAITVISMGGIADHPPHRKRLLLLFAALGSTAATLFLLLPSTSPIWFVCAFLAMCSNVGFGASTVAMNSYIPSLAKAAPEVVELLTQYQNTGRTGDLDADTSTENPSAPLLASSSPSELTALEKDYQLELSRATSRISSLGIALGYGAGICLLIIALVPVTSLKGSTYSLRLAIGLSGIWWMVFTIPSAIWLPVSNPPYIRNGRVETTETDEKDFAFWREIAAAWVRLGNMLRWSEIKKLRNTFKYLAAWFLLSDGFTTITSTALLFGKTTLHMSPSALILVGILTPSAGIAGSLLWPMLQRRFGWSNLKILVTLVIMASLIPAYGCLGFVFQGRVRFGGLTTQGEMFGLAVYFGAVYGAFQGYARAFYAELLPPSEEARWYGLFSITDKSSSFIGPLVVGIISDVTGNIRYAFFFLVFMIWAAVPILMSVDVERGRADAQSYEYQSRRPDHCVHMVDNPRHSATHDAITIGAVDRTEKLEVHYFLPEPPSPPTYMPVNDGAPFPMLSLPQELQEVILGLVQGEYFVISPDGSVKTPYLADTPLVTSHVCKYWRAIALDNPSLWSNIVVTNPWKLDKVEAYLRRSQRCAIELRVYLCPTYRNTQPPRSRPLYKPLFDLLAPHYSRCRRIEIRGLSTDGYDFESIRDALGPNDASLPDLEHLILDTRLSPFLDDSMTYANLPILAPRLRELRIGAVKLWNFDTAPLKSTVITTLHLRGGAMDGRLSFPQLRLVLQACPNLASLAVYGDILHPFHHDPDMVGTSCNVPRLVELQISGVITRTSEFLMYLDAPSLKELTIAPYAVGDLAMMIMYPDSIGRGGTAAVRFPHLRTLALAPAENRARNYAGLPRASECFPFVQRLVLAKMWPEQFRQVFVDSPAAVFPNLTELALTGVDAGDVEMIEDVHDVRVEDGIPLRVIYLDSVSVQNVGDRLGSIIPQTSSTRLIERNIWECKNANTMDSSRPLAGTP</sequence>
<keyword evidence="5 11" id="KW-0812">Transmembrane</keyword>
<accession>A0A8H5F0T0</accession>
<dbReference type="SUPFAM" id="SSF103473">
    <property type="entry name" value="MFS general substrate transporter"/>
    <property type="match status" value="2"/>
</dbReference>
<evidence type="ECO:0000256" key="7">
    <source>
        <dbReference type="ARBA" id="ARBA00022989"/>
    </source>
</evidence>
<feature type="transmembrane region" description="Helical" evidence="11">
    <location>
        <begin position="322"/>
        <end position="342"/>
    </location>
</feature>
<evidence type="ECO:0000256" key="8">
    <source>
        <dbReference type="ARBA" id="ARBA00023006"/>
    </source>
</evidence>
<evidence type="ECO:0000256" key="1">
    <source>
        <dbReference type="ARBA" id="ARBA00004128"/>
    </source>
</evidence>
<comment type="similarity">
    <text evidence="2">Belongs to the ATG22 family.</text>
</comment>
<organism evidence="12 13">
    <name type="scientific">Psilocybe cf. subviscida</name>
    <dbReference type="NCBI Taxonomy" id="2480587"/>
    <lineage>
        <taxon>Eukaryota</taxon>
        <taxon>Fungi</taxon>
        <taxon>Dikarya</taxon>
        <taxon>Basidiomycota</taxon>
        <taxon>Agaricomycotina</taxon>
        <taxon>Agaricomycetes</taxon>
        <taxon>Agaricomycetidae</taxon>
        <taxon>Agaricales</taxon>
        <taxon>Agaricineae</taxon>
        <taxon>Strophariaceae</taxon>
        <taxon>Psilocybe</taxon>
    </lineage>
</organism>
<evidence type="ECO:0000256" key="11">
    <source>
        <dbReference type="SAM" id="Phobius"/>
    </source>
</evidence>
<dbReference type="Pfam" id="PF11700">
    <property type="entry name" value="ATG22"/>
    <property type="match status" value="1"/>
</dbReference>
<dbReference type="OrthoDB" id="192733at2759"/>
<name>A0A8H5F0T0_9AGAR</name>
<dbReference type="GO" id="GO:0006914">
    <property type="term" value="P:autophagy"/>
    <property type="evidence" value="ECO:0007669"/>
    <property type="project" value="UniProtKB-KW"/>
</dbReference>
<evidence type="ECO:0000256" key="9">
    <source>
        <dbReference type="ARBA" id="ARBA00023136"/>
    </source>
</evidence>
<feature type="transmembrane region" description="Helical" evidence="11">
    <location>
        <begin position="227"/>
        <end position="248"/>
    </location>
</feature>
<feature type="transmembrane region" description="Helical" evidence="11">
    <location>
        <begin position="494"/>
        <end position="514"/>
    </location>
</feature>
<feature type="transmembrane region" description="Helical" evidence="11">
    <location>
        <begin position="529"/>
        <end position="551"/>
    </location>
</feature>
<gene>
    <name evidence="12" type="ORF">D9619_008734</name>
</gene>
<feature type="transmembrane region" description="Helical" evidence="11">
    <location>
        <begin position="429"/>
        <end position="449"/>
    </location>
</feature>
<dbReference type="Gene3D" id="1.20.1250.20">
    <property type="entry name" value="MFS general substrate transporter like domains"/>
    <property type="match status" value="2"/>
</dbReference>
<keyword evidence="6" id="KW-0029">Amino-acid transport</keyword>
<feature type="transmembrane region" description="Helical" evidence="11">
    <location>
        <begin position="173"/>
        <end position="191"/>
    </location>
</feature>
<dbReference type="InterPro" id="IPR024671">
    <property type="entry name" value="Atg22-like"/>
</dbReference>
<dbReference type="CDD" id="cd17483">
    <property type="entry name" value="MFS_Atg22_like"/>
    <property type="match status" value="1"/>
</dbReference>
<dbReference type="InterPro" id="IPR032675">
    <property type="entry name" value="LRR_dom_sf"/>
</dbReference>
<dbReference type="PANTHER" id="PTHR23519:SF1">
    <property type="entry name" value="AUTOPHAGY-RELATED PROTEIN 22"/>
    <property type="match status" value="1"/>
</dbReference>
<feature type="compositionally biased region" description="Low complexity" evidence="10">
    <location>
        <begin position="286"/>
        <end position="297"/>
    </location>
</feature>
<keyword evidence="13" id="KW-1185">Reference proteome</keyword>
<feature type="transmembrane region" description="Helical" evidence="11">
    <location>
        <begin position="203"/>
        <end position="221"/>
    </location>
</feature>
<dbReference type="AlphaFoldDB" id="A0A8H5F0T0"/>
<keyword evidence="9 11" id="KW-0472">Membrane</keyword>
<comment type="subcellular location">
    <subcellularLocation>
        <location evidence="1">Vacuole membrane</location>
        <topology evidence="1">Multi-pass membrane protein</topology>
    </subcellularLocation>
</comment>
<keyword evidence="4" id="KW-0926">Vacuole</keyword>
<evidence type="ECO:0000256" key="2">
    <source>
        <dbReference type="ARBA" id="ARBA00006978"/>
    </source>
</evidence>
<evidence type="ECO:0000313" key="12">
    <source>
        <dbReference type="EMBL" id="KAF5319499.1"/>
    </source>
</evidence>
<protein>
    <recommendedName>
        <fullName evidence="14">Autophagy-related protein</fullName>
    </recommendedName>
</protein>
<evidence type="ECO:0000256" key="10">
    <source>
        <dbReference type="SAM" id="MobiDB-lite"/>
    </source>
</evidence>
<dbReference type="InterPro" id="IPR044738">
    <property type="entry name" value="Atg22"/>
</dbReference>
<evidence type="ECO:0008006" key="14">
    <source>
        <dbReference type="Google" id="ProtNLM"/>
    </source>
</evidence>
<evidence type="ECO:0000313" key="13">
    <source>
        <dbReference type="Proteomes" id="UP000567179"/>
    </source>
</evidence>
<proteinExistence type="inferred from homology"/>
<evidence type="ECO:0000256" key="4">
    <source>
        <dbReference type="ARBA" id="ARBA00022554"/>
    </source>
</evidence>
<evidence type="ECO:0000256" key="5">
    <source>
        <dbReference type="ARBA" id="ARBA00022692"/>
    </source>
</evidence>
<dbReference type="InterPro" id="IPR036259">
    <property type="entry name" value="MFS_trans_sf"/>
</dbReference>
<keyword evidence="3" id="KW-0813">Transport</keyword>
<dbReference type="InterPro" id="IPR050495">
    <property type="entry name" value="ATG22/LtaA_families"/>
</dbReference>
<dbReference type="Gene3D" id="3.80.10.10">
    <property type="entry name" value="Ribonuclease Inhibitor"/>
    <property type="match status" value="1"/>
</dbReference>
<evidence type="ECO:0000256" key="6">
    <source>
        <dbReference type="ARBA" id="ARBA00022970"/>
    </source>
</evidence>
<dbReference type="EMBL" id="JAACJJ010000029">
    <property type="protein sequence ID" value="KAF5319499.1"/>
    <property type="molecule type" value="Genomic_DNA"/>
</dbReference>
<keyword evidence="7 11" id="KW-1133">Transmembrane helix</keyword>
<evidence type="ECO:0000256" key="3">
    <source>
        <dbReference type="ARBA" id="ARBA00022448"/>
    </source>
</evidence>
<dbReference type="GO" id="GO:0032974">
    <property type="term" value="P:amino acid transmembrane export from vacuole"/>
    <property type="evidence" value="ECO:0007669"/>
    <property type="project" value="InterPro"/>
</dbReference>
<reference evidence="12 13" key="1">
    <citation type="journal article" date="2020" name="ISME J.">
        <title>Uncovering the hidden diversity of litter-decomposition mechanisms in mushroom-forming fungi.</title>
        <authorList>
            <person name="Floudas D."/>
            <person name="Bentzer J."/>
            <person name="Ahren D."/>
            <person name="Johansson T."/>
            <person name="Persson P."/>
            <person name="Tunlid A."/>
        </authorList>
    </citation>
    <scope>NUCLEOTIDE SEQUENCE [LARGE SCALE GENOMIC DNA]</scope>
    <source>
        <strain evidence="12 13">CBS 101986</strain>
    </source>
</reference>